<keyword evidence="2" id="KW-1185">Reference proteome</keyword>
<protein>
    <submittedName>
        <fullName evidence="1">Uncharacterized protein</fullName>
    </submittedName>
</protein>
<dbReference type="Proteomes" id="UP001147747">
    <property type="component" value="Unassembled WGS sequence"/>
</dbReference>
<name>A0A9W9V5A7_9EURO</name>
<sequence>MWKAIFGIRKKSKGESAKEPSFKEHEFSVPDGFEYLQWGRIDSWRQSGGADADGSNLLALLAKETELRETSQSKVRGYVFNAEERIIERMRFTLEVDDPNDNTLDYAFKLKMCHLFSLEISVVTDSNSDGPPPYTSGGSESG</sequence>
<dbReference type="RefSeq" id="XP_056480711.1">
    <property type="nucleotide sequence ID" value="XM_056638722.1"/>
</dbReference>
<dbReference type="EMBL" id="JAPZBU010000013">
    <property type="protein sequence ID" value="KAJ5369473.1"/>
    <property type="molecule type" value="Genomic_DNA"/>
</dbReference>
<organism evidence="1 2">
    <name type="scientific">Penicillium cosmopolitanum</name>
    <dbReference type="NCBI Taxonomy" id="1131564"/>
    <lineage>
        <taxon>Eukaryota</taxon>
        <taxon>Fungi</taxon>
        <taxon>Dikarya</taxon>
        <taxon>Ascomycota</taxon>
        <taxon>Pezizomycotina</taxon>
        <taxon>Eurotiomycetes</taxon>
        <taxon>Eurotiomycetidae</taxon>
        <taxon>Eurotiales</taxon>
        <taxon>Aspergillaceae</taxon>
        <taxon>Penicillium</taxon>
    </lineage>
</organism>
<reference evidence="1" key="2">
    <citation type="journal article" date="2023" name="IMA Fungus">
        <title>Comparative genomic study of the Penicillium genus elucidates a diverse pangenome and 15 lateral gene transfer events.</title>
        <authorList>
            <person name="Petersen C."/>
            <person name="Sorensen T."/>
            <person name="Nielsen M.R."/>
            <person name="Sondergaard T.E."/>
            <person name="Sorensen J.L."/>
            <person name="Fitzpatrick D.A."/>
            <person name="Frisvad J.C."/>
            <person name="Nielsen K.L."/>
        </authorList>
    </citation>
    <scope>NUCLEOTIDE SEQUENCE</scope>
    <source>
        <strain evidence="1">IBT 29677</strain>
    </source>
</reference>
<evidence type="ECO:0000313" key="1">
    <source>
        <dbReference type="EMBL" id="KAJ5369473.1"/>
    </source>
</evidence>
<reference evidence="1" key="1">
    <citation type="submission" date="2022-12" db="EMBL/GenBank/DDBJ databases">
        <authorList>
            <person name="Petersen C."/>
        </authorList>
    </citation>
    <scope>NUCLEOTIDE SEQUENCE</scope>
    <source>
        <strain evidence="1">IBT 29677</strain>
    </source>
</reference>
<comment type="caution">
    <text evidence="1">The sequence shown here is derived from an EMBL/GenBank/DDBJ whole genome shotgun (WGS) entry which is preliminary data.</text>
</comment>
<dbReference type="GeneID" id="81377702"/>
<dbReference type="AlphaFoldDB" id="A0A9W9V5A7"/>
<gene>
    <name evidence="1" type="ORF">N7509_014085</name>
</gene>
<proteinExistence type="predicted"/>
<evidence type="ECO:0000313" key="2">
    <source>
        <dbReference type="Proteomes" id="UP001147747"/>
    </source>
</evidence>
<accession>A0A9W9V5A7</accession>